<evidence type="ECO:0000256" key="2">
    <source>
        <dbReference type="SAM" id="Phobius"/>
    </source>
</evidence>
<dbReference type="RefSeq" id="WP_352008562.1">
    <property type="nucleotide sequence ID" value="NZ_JBHSBC010000014.1"/>
</dbReference>
<name>A0ABV8F0R9_9ACTN</name>
<gene>
    <name evidence="3" type="ORF">ACFOYY_15780</name>
</gene>
<keyword evidence="2" id="KW-0812">Transmembrane</keyword>
<evidence type="ECO:0000313" key="3">
    <source>
        <dbReference type="EMBL" id="MFC3981600.1"/>
    </source>
</evidence>
<feature type="region of interest" description="Disordered" evidence="1">
    <location>
        <begin position="89"/>
        <end position="141"/>
    </location>
</feature>
<evidence type="ECO:0000313" key="4">
    <source>
        <dbReference type="Proteomes" id="UP001595698"/>
    </source>
</evidence>
<sequence>MSYSGRAPYAWPYALASVVVAAGVAGISVAIVTGSPEPPVPGPDPGLTRVVTRTPVAAPYPPPLPPGPAAVLVPPVARKTGHRAERLPAHLPARPHLRPPAHPQGRTAWGRTHPAPRQLPRHPKVKKPIRRPEAPARKPRRQSFCDMLDGIRRAYCDAVLDGLEGR</sequence>
<reference evidence="4" key="1">
    <citation type="journal article" date="2019" name="Int. J. Syst. Evol. Microbiol.">
        <title>The Global Catalogue of Microorganisms (GCM) 10K type strain sequencing project: providing services to taxonomists for standard genome sequencing and annotation.</title>
        <authorList>
            <consortium name="The Broad Institute Genomics Platform"/>
            <consortium name="The Broad Institute Genome Sequencing Center for Infectious Disease"/>
            <person name="Wu L."/>
            <person name="Ma J."/>
        </authorList>
    </citation>
    <scope>NUCLEOTIDE SEQUENCE [LARGE SCALE GENOMIC DNA]</scope>
    <source>
        <strain evidence="4">TBRC 7912</strain>
    </source>
</reference>
<keyword evidence="2" id="KW-1133">Transmembrane helix</keyword>
<comment type="caution">
    <text evidence="3">The sequence shown here is derived from an EMBL/GenBank/DDBJ whole genome shotgun (WGS) entry which is preliminary data.</text>
</comment>
<accession>A0ABV8F0R9</accession>
<keyword evidence="4" id="KW-1185">Reference proteome</keyword>
<protein>
    <submittedName>
        <fullName evidence="3">Uncharacterized protein</fullName>
    </submittedName>
</protein>
<organism evidence="3 4">
    <name type="scientific">Streptosporangium jomthongense</name>
    <dbReference type="NCBI Taxonomy" id="1193683"/>
    <lineage>
        <taxon>Bacteria</taxon>
        <taxon>Bacillati</taxon>
        <taxon>Actinomycetota</taxon>
        <taxon>Actinomycetes</taxon>
        <taxon>Streptosporangiales</taxon>
        <taxon>Streptosporangiaceae</taxon>
        <taxon>Streptosporangium</taxon>
    </lineage>
</organism>
<evidence type="ECO:0000256" key="1">
    <source>
        <dbReference type="SAM" id="MobiDB-lite"/>
    </source>
</evidence>
<dbReference type="Proteomes" id="UP001595698">
    <property type="component" value="Unassembled WGS sequence"/>
</dbReference>
<feature type="transmembrane region" description="Helical" evidence="2">
    <location>
        <begin position="12"/>
        <end position="32"/>
    </location>
</feature>
<feature type="compositionally biased region" description="Basic residues" evidence="1">
    <location>
        <begin position="119"/>
        <end position="129"/>
    </location>
</feature>
<proteinExistence type="predicted"/>
<keyword evidence="2" id="KW-0472">Membrane</keyword>
<dbReference type="EMBL" id="JBHSBC010000014">
    <property type="protein sequence ID" value="MFC3981600.1"/>
    <property type="molecule type" value="Genomic_DNA"/>
</dbReference>